<protein>
    <submittedName>
        <fullName evidence="3">Membrane protein</fullName>
    </submittedName>
</protein>
<keyword evidence="2" id="KW-0812">Transmembrane</keyword>
<dbReference type="STRING" id="467200.SSRG_01249"/>
<evidence type="ECO:0000256" key="1">
    <source>
        <dbReference type="SAM" id="MobiDB-lite"/>
    </source>
</evidence>
<dbReference type="Proteomes" id="UP000002968">
    <property type="component" value="Unassembled WGS sequence"/>
</dbReference>
<dbReference type="AlphaFoldDB" id="D9Y165"/>
<dbReference type="HOGENOM" id="CLU_159907_0_0_11"/>
<gene>
    <name evidence="3" type="ORF">SSRG_01249</name>
</gene>
<feature type="transmembrane region" description="Helical" evidence="2">
    <location>
        <begin position="50"/>
        <end position="72"/>
    </location>
</feature>
<organism evidence="3 4">
    <name type="scientific">Streptomyces griseoflavus Tu4000</name>
    <dbReference type="NCBI Taxonomy" id="467200"/>
    <lineage>
        <taxon>Bacteria</taxon>
        <taxon>Bacillati</taxon>
        <taxon>Actinomycetota</taxon>
        <taxon>Actinomycetes</taxon>
        <taxon>Kitasatosporales</taxon>
        <taxon>Streptomycetaceae</taxon>
        <taxon>Streptomyces</taxon>
    </lineage>
</organism>
<evidence type="ECO:0000256" key="2">
    <source>
        <dbReference type="SAM" id="Phobius"/>
    </source>
</evidence>
<feature type="region of interest" description="Disordered" evidence="1">
    <location>
        <begin position="75"/>
        <end position="115"/>
    </location>
</feature>
<dbReference type="eggNOG" id="ENOG502ZG7X">
    <property type="taxonomic scope" value="Bacteria"/>
</dbReference>
<accession>D9Y165</accession>
<keyword evidence="4" id="KW-1185">Reference proteome</keyword>
<sequence length="115" mass="12712">MRAMLLLPLLLVLATAAFTAIVVVENFSGGPEYKVEIFGNQIATLSAPGLFLSGVALALIFCLGLAALAGGMKRRRRHHRHRVRMSEPEPMAATREEQESRRSQPTHGHRRIFGH</sequence>
<name>D9Y165_9ACTN</name>
<keyword evidence="2" id="KW-1133">Transmembrane helix</keyword>
<dbReference type="EMBL" id="GG657758">
    <property type="protein sequence ID" value="EFL38445.1"/>
    <property type="molecule type" value="Genomic_DNA"/>
</dbReference>
<keyword evidence="2" id="KW-0472">Membrane</keyword>
<reference evidence="3" key="1">
    <citation type="submission" date="2009-02" db="EMBL/GenBank/DDBJ databases">
        <title>Annotation of Streptomyces griseoflavus strain Tu4000.</title>
        <authorList>
            <consortium name="The Broad Institute Genome Sequencing Platform"/>
            <consortium name="Broad Institute Microbial Sequencing Center"/>
            <person name="Fischbach M."/>
            <person name="Godfrey P."/>
            <person name="Ward D."/>
            <person name="Young S."/>
            <person name="Zeng Q."/>
            <person name="Koehrsen M."/>
            <person name="Alvarado L."/>
            <person name="Berlin A.M."/>
            <person name="Bochicchio J."/>
            <person name="Borenstein D."/>
            <person name="Chapman S.B."/>
            <person name="Chen Z."/>
            <person name="Engels R."/>
            <person name="Freedman E."/>
            <person name="Gellesch M."/>
            <person name="Goldberg J."/>
            <person name="Griggs A."/>
            <person name="Gujja S."/>
            <person name="Heilman E.R."/>
            <person name="Heiman D.I."/>
            <person name="Hepburn T.A."/>
            <person name="Howarth C."/>
            <person name="Jen D."/>
            <person name="Larson L."/>
            <person name="Lewis B."/>
            <person name="Mehta T."/>
            <person name="Park D."/>
            <person name="Pearson M."/>
            <person name="Richards J."/>
            <person name="Roberts A."/>
            <person name="Saif S."/>
            <person name="Shea T.D."/>
            <person name="Shenoy N."/>
            <person name="Sisk P."/>
            <person name="Stolte C."/>
            <person name="Sykes S.N."/>
            <person name="Thomson T."/>
            <person name="Walk T."/>
            <person name="White J."/>
            <person name="Yandava C."/>
            <person name="Straight P."/>
            <person name="Clardy J."/>
            <person name="Hung D."/>
            <person name="Kolter R."/>
            <person name="Mekalanos J."/>
            <person name="Walker S."/>
            <person name="Walsh C.T."/>
            <person name="Wieland-Brown L.C."/>
            <person name="Haas B."/>
            <person name="Nusbaum C."/>
            <person name="Birren B."/>
        </authorList>
    </citation>
    <scope>NUCLEOTIDE SEQUENCE [LARGE SCALE GENOMIC DNA]</scope>
    <source>
        <strain evidence="3">Tu4000</strain>
    </source>
</reference>
<evidence type="ECO:0000313" key="3">
    <source>
        <dbReference type="EMBL" id="EFL38445.1"/>
    </source>
</evidence>
<evidence type="ECO:0000313" key="4">
    <source>
        <dbReference type="Proteomes" id="UP000002968"/>
    </source>
</evidence>
<proteinExistence type="predicted"/>